<dbReference type="Gene3D" id="1.10.150.130">
    <property type="match status" value="1"/>
</dbReference>
<evidence type="ECO:0000259" key="6">
    <source>
        <dbReference type="PROSITE" id="PS51898"/>
    </source>
</evidence>
<evidence type="ECO:0000313" key="9">
    <source>
        <dbReference type="Proteomes" id="UP000283872"/>
    </source>
</evidence>
<dbReference type="InterPro" id="IPR013762">
    <property type="entry name" value="Integrase-like_cat_sf"/>
</dbReference>
<gene>
    <name evidence="8" type="ORF">DWY11_05895</name>
</gene>
<dbReference type="InterPro" id="IPR011010">
    <property type="entry name" value="DNA_brk_join_enz"/>
</dbReference>
<dbReference type="InterPro" id="IPR044068">
    <property type="entry name" value="CB"/>
</dbReference>
<evidence type="ECO:0000256" key="5">
    <source>
        <dbReference type="PROSITE-ProRule" id="PRU01248"/>
    </source>
</evidence>
<dbReference type="RefSeq" id="WP_118085751.1">
    <property type="nucleotide sequence ID" value="NZ_QRVA01000010.1"/>
</dbReference>
<dbReference type="PROSITE" id="PS51900">
    <property type="entry name" value="CB"/>
    <property type="match status" value="1"/>
</dbReference>
<name>A0A3R5WKK4_9BACT</name>
<dbReference type="EMBL" id="QRVA01000010">
    <property type="protein sequence ID" value="RGS16981.1"/>
    <property type="molecule type" value="Genomic_DNA"/>
</dbReference>
<comment type="similarity">
    <text evidence="1">Belongs to the 'phage' integrase family.</text>
</comment>
<dbReference type="AlphaFoldDB" id="A0A3R5WKK4"/>
<evidence type="ECO:0000259" key="7">
    <source>
        <dbReference type="PROSITE" id="PS51900"/>
    </source>
</evidence>
<dbReference type="InterPro" id="IPR010998">
    <property type="entry name" value="Integrase_recombinase_N"/>
</dbReference>
<evidence type="ECO:0000256" key="4">
    <source>
        <dbReference type="ARBA" id="ARBA00023172"/>
    </source>
</evidence>
<accession>A0A3R5WKK4</accession>
<evidence type="ECO:0000313" key="8">
    <source>
        <dbReference type="EMBL" id="RGS16981.1"/>
    </source>
</evidence>
<dbReference type="InterPro" id="IPR002104">
    <property type="entry name" value="Integrase_catalytic"/>
</dbReference>
<dbReference type="Pfam" id="PF13102">
    <property type="entry name" value="Phage_int_SAM_5"/>
    <property type="match status" value="1"/>
</dbReference>
<dbReference type="InterPro" id="IPR025269">
    <property type="entry name" value="SAM-like_dom"/>
</dbReference>
<reference evidence="8 9" key="1">
    <citation type="submission" date="2018-08" db="EMBL/GenBank/DDBJ databases">
        <title>A genome reference for cultivated species of the human gut microbiota.</title>
        <authorList>
            <person name="Zou Y."/>
            <person name="Xue W."/>
            <person name="Luo G."/>
        </authorList>
    </citation>
    <scope>NUCLEOTIDE SEQUENCE [LARGE SCALE GENOMIC DNA]</scope>
    <source>
        <strain evidence="8 9">AF24-12</strain>
    </source>
</reference>
<feature type="domain" description="Tyr recombinase" evidence="6">
    <location>
        <begin position="157"/>
        <end position="339"/>
    </location>
</feature>
<dbReference type="Gene3D" id="1.10.443.10">
    <property type="entry name" value="Intergrase catalytic core"/>
    <property type="match status" value="1"/>
</dbReference>
<evidence type="ECO:0000256" key="2">
    <source>
        <dbReference type="ARBA" id="ARBA00022908"/>
    </source>
</evidence>
<keyword evidence="3 5" id="KW-0238">DNA-binding</keyword>
<dbReference type="GO" id="GO:0003677">
    <property type="term" value="F:DNA binding"/>
    <property type="evidence" value="ECO:0007669"/>
    <property type="project" value="UniProtKB-UniRule"/>
</dbReference>
<dbReference type="GO" id="GO:0006310">
    <property type="term" value="P:DNA recombination"/>
    <property type="evidence" value="ECO:0007669"/>
    <property type="project" value="UniProtKB-KW"/>
</dbReference>
<keyword evidence="2" id="KW-0229">DNA integration</keyword>
<keyword evidence="4" id="KW-0233">DNA recombination</keyword>
<dbReference type="PANTHER" id="PTHR30349:SF64">
    <property type="entry name" value="PROPHAGE INTEGRASE INTD-RELATED"/>
    <property type="match status" value="1"/>
</dbReference>
<dbReference type="SUPFAM" id="SSF56349">
    <property type="entry name" value="DNA breaking-rejoining enzymes"/>
    <property type="match status" value="1"/>
</dbReference>
<protein>
    <submittedName>
        <fullName evidence="8">Site-specific integrase</fullName>
    </submittedName>
</protein>
<feature type="domain" description="Core-binding (CB)" evidence="7">
    <location>
        <begin position="53"/>
        <end position="136"/>
    </location>
</feature>
<dbReference type="PANTHER" id="PTHR30349">
    <property type="entry name" value="PHAGE INTEGRASE-RELATED"/>
    <property type="match status" value="1"/>
</dbReference>
<comment type="caution">
    <text evidence="8">The sequence shown here is derived from an EMBL/GenBank/DDBJ whole genome shotgun (WGS) entry which is preliminary data.</text>
</comment>
<organism evidence="8 9">
    <name type="scientific">Segatella copri</name>
    <dbReference type="NCBI Taxonomy" id="165179"/>
    <lineage>
        <taxon>Bacteria</taxon>
        <taxon>Pseudomonadati</taxon>
        <taxon>Bacteroidota</taxon>
        <taxon>Bacteroidia</taxon>
        <taxon>Bacteroidales</taxon>
        <taxon>Prevotellaceae</taxon>
        <taxon>Segatella</taxon>
    </lineage>
</organism>
<dbReference type="InterPro" id="IPR050090">
    <property type="entry name" value="Tyrosine_recombinase_XerCD"/>
</dbReference>
<proteinExistence type="inferred from homology"/>
<dbReference type="Pfam" id="PF00589">
    <property type="entry name" value="Phage_integrase"/>
    <property type="match status" value="1"/>
</dbReference>
<evidence type="ECO:0000256" key="1">
    <source>
        <dbReference type="ARBA" id="ARBA00008857"/>
    </source>
</evidence>
<evidence type="ECO:0000256" key="3">
    <source>
        <dbReference type="ARBA" id="ARBA00023125"/>
    </source>
</evidence>
<dbReference type="Proteomes" id="UP000283872">
    <property type="component" value="Unassembled WGS sequence"/>
</dbReference>
<dbReference type="PROSITE" id="PS51898">
    <property type="entry name" value="TYR_RECOMBINASE"/>
    <property type="match status" value="1"/>
</dbReference>
<sequence length="348" mass="40436">MILRIEIPKELIRQDAEIVIKVSNRNNALGYVIENGSEHDAQQIAKEDMNACPTLGEYVRELTQRLYKNGKYRSADIYMCTLRSFMKFRKEKDLLISQLDSLIMEDYESYLRKNGLTLNTISFYMKRLRAIYNKALEQYGLEDRKPFAHSFTKNPPTAKRALTAENIHQIVAATTITEEEALARVLFLFSFYTRGMSFVDIAFLEKGSLKDGQLIYKRKKTGKELRVAWRPCMQEIADRHPSLDGKHLLGIVNQNIVTDVRKQYHYRQCRVNKALQKFARRIGMPMKVTMYCARHSWATIAKEKNIPISVISDSMGHNSEKITRIYLKSINDDVIDRYNDMLIEAISI</sequence>
<dbReference type="GO" id="GO:0015074">
    <property type="term" value="P:DNA integration"/>
    <property type="evidence" value="ECO:0007669"/>
    <property type="project" value="UniProtKB-KW"/>
</dbReference>